<dbReference type="AlphaFoldDB" id="A0AA38PPY9"/>
<sequence length="159" mass="17416">MPPPNPSHLHDDLEFKSGNAPLGNTKKLKLRLHNLLPRISYRDVIGGHMDDTDIENEDDTRSLTSTRSKSRQKKKHKSAPTTPSSARAALVSDSASTSKSASKVASTSTPKPRKKCAKTKHDDKPFKPEALHFDEEEDDDDGMDVNDSASVSAGPRKTK</sequence>
<organism evidence="2 3">
    <name type="scientific">Lentinula detonsa</name>
    <dbReference type="NCBI Taxonomy" id="2804962"/>
    <lineage>
        <taxon>Eukaryota</taxon>
        <taxon>Fungi</taxon>
        <taxon>Dikarya</taxon>
        <taxon>Basidiomycota</taxon>
        <taxon>Agaricomycotina</taxon>
        <taxon>Agaricomycetes</taxon>
        <taxon>Agaricomycetidae</taxon>
        <taxon>Agaricales</taxon>
        <taxon>Marasmiineae</taxon>
        <taxon>Omphalotaceae</taxon>
        <taxon>Lentinula</taxon>
    </lineage>
</organism>
<feature type="compositionally biased region" description="Basic and acidic residues" evidence="1">
    <location>
        <begin position="119"/>
        <end position="133"/>
    </location>
</feature>
<protein>
    <submittedName>
        <fullName evidence="2">Uncharacterized protein</fullName>
    </submittedName>
</protein>
<evidence type="ECO:0000313" key="3">
    <source>
        <dbReference type="Proteomes" id="UP001163850"/>
    </source>
</evidence>
<comment type="caution">
    <text evidence="2">The sequence shown here is derived from an EMBL/GenBank/DDBJ whole genome shotgun (WGS) entry which is preliminary data.</text>
</comment>
<gene>
    <name evidence="2" type="ORF">F5890DRAFT_1558541</name>
</gene>
<feature type="compositionally biased region" description="Basic residues" evidence="1">
    <location>
        <begin position="68"/>
        <end position="78"/>
    </location>
</feature>
<reference evidence="2" key="1">
    <citation type="submission" date="2022-08" db="EMBL/GenBank/DDBJ databases">
        <authorList>
            <consortium name="DOE Joint Genome Institute"/>
            <person name="Min B."/>
            <person name="Riley R."/>
            <person name="Sierra-Patev S."/>
            <person name="Naranjo-Ortiz M."/>
            <person name="Looney B."/>
            <person name="Konkel Z."/>
            <person name="Slot J.C."/>
            <person name="Sakamoto Y."/>
            <person name="Steenwyk J.L."/>
            <person name="Rokas A."/>
            <person name="Carro J."/>
            <person name="Camarero S."/>
            <person name="Ferreira P."/>
            <person name="Molpeceres G."/>
            <person name="Ruiz-Duenas F.J."/>
            <person name="Serrano A."/>
            <person name="Henrissat B."/>
            <person name="Drula E."/>
            <person name="Hughes K.W."/>
            <person name="Mata J.L."/>
            <person name="Ishikawa N.K."/>
            <person name="Vargas-Isla R."/>
            <person name="Ushijima S."/>
            <person name="Smith C.A."/>
            <person name="Ahrendt S."/>
            <person name="Andreopoulos W."/>
            <person name="He G."/>
            <person name="Labutti K."/>
            <person name="Lipzen A."/>
            <person name="Ng V."/>
            <person name="Sandor L."/>
            <person name="Barry K."/>
            <person name="Martinez A.T."/>
            <person name="Xiao Y."/>
            <person name="Gibbons J.G."/>
            <person name="Terashima K."/>
            <person name="Hibbett D.S."/>
            <person name="Grigoriev I.V."/>
        </authorList>
    </citation>
    <scope>NUCLEOTIDE SEQUENCE</scope>
    <source>
        <strain evidence="2">TFB7829</strain>
    </source>
</reference>
<evidence type="ECO:0000256" key="1">
    <source>
        <dbReference type="SAM" id="MobiDB-lite"/>
    </source>
</evidence>
<feature type="compositionally biased region" description="Low complexity" evidence="1">
    <location>
        <begin position="79"/>
        <end position="109"/>
    </location>
</feature>
<dbReference type="EMBL" id="MU802307">
    <property type="protein sequence ID" value="KAJ3979594.1"/>
    <property type="molecule type" value="Genomic_DNA"/>
</dbReference>
<name>A0AA38PPY9_9AGAR</name>
<feature type="compositionally biased region" description="Acidic residues" evidence="1">
    <location>
        <begin position="134"/>
        <end position="144"/>
    </location>
</feature>
<evidence type="ECO:0000313" key="2">
    <source>
        <dbReference type="EMBL" id="KAJ3979594.1"/>
    </source>
</evidence>
<feature type="region of interest" description="Disordered" evidence="1">
    <location>
        <begin position="38"/>
        <end position="159"/>
    </location>
</feature>
<dbReference type="Proteomes" id="UP001163850">
    <property type="component" value="Unassembled WGS sequence"/>
</dbReference>
<feature type="region of interest" description="Disordered" evidence="1">
    <location>
        <begin position="1"/>
        <end position="24"/>
    </location>
</feature>
<proteinExistence type="predicted"/>
<accession>A0AA38PPY9</accession>